<name>A0A1B1DT99_9APIC</name>
<proteinExistence type="predicted"/>
<evidence type="ECO:0000256" key="2">
    <source>
        <dbReference type="SAM" id="Phobius"/>
    </source>
</evidence>
<keyword evidence="4" id="KW-1185">Reference proteome</keyword>
<feature type="region of interest" description="Disordered" evidence="1">
    <location>
        <begin position="300"/>
        <end position="325"/>
    </location>
</feature>
<dbReference type="AlphaFoldDB" id="A0A1B1DT99"/>
<feature type="region of interest" description="Disordered" evidence="1">
    <location>
        <begin position="339"/>
        <end position="407"/>
    </location>
</feature>
<dbReference type="Proteomes" id="UP000092716">
    <property type="component" value="Chromosome 1"/>
</dbReference>
<feature type="compositionally biased region" description="Low complexity" evidence="1">
    <location>
        <begin position="389"/>
        <end position="400"/>
    </location>
</feature>
<keyword evidence="2" id="KW-0812">Transmembrane</keyword>
<dbReference type="KEGG" id="pcot:PCOAH_00001480"/>
<feature type="transmembrane region" description="Helical" evidence="2">
    <location>
        <begin position="267"/>
        <end position="289"/>
    </location>
</feature>
<keyword evidence="2" id="KW-1133">Transmembrane helix</keyword>
<dbReference type="InterPro" id="IPR008780">
    <property type="entry name" value="Plasmodium_Vir"/>
</dbReference>
<accession>A0A1B1DT99</accession>
<organism evidence="3 4">
    <name type="scientific">Plasmodium coatneyi</name>
    <dbReference type="NCBI Taxonomy" id="208452"/>
    <lineage>
        <taxon>Eukaryota</taxon>
        <taxon>Sar</taxon>
        <taxon>Alveolata</taxon>
        <taxon>Apicomplexa</taxon>
        <taxon>Aconoidasida</taxon>
        <taxon>Haemosporida</taxon>
        <taxon>Plasmodiidae</taxon>
        <taxon>Plasmodium</taxon>
    </lineage>
</organism>
<dbReference type="Pfam" id="PF05795">
    <property type="entry name" value="Plasmodium_Vir"/>
    <property type="match status" value="1"/>
</dbReference>
<reference evidence="4" key="1">
    <citation type="submission" date="2016-06" db="EMBL/GenBank/DDBJ databases">
        <title>First high quality genome sequence of Plasmodium coatneyi using continuous long reads from single molecule, real-time sequencing.</title>
        <authorList>
            <person name="Chien J.-T."/>
            <person name="Pakala S.B."/>
            <person name="Geraldo J.A."/>
            <person name="Lapp S.A."/>
            <person name="Barnwell J.W."/>
            <person name="Kissinger J.C."/>
            <person name="Galinski M.R."/>
            <person name="Humphrey J.C."/>
        </authorList>
    </citation>
    <scope>NUCLEOTIDE SEQUENCE [LARGE SCALE GENOMIC DNA]</scope>
    <source>
        <strain evidence="4">Hackeri</strain>
    </source>
</reference>
<dbReference type="VEuPathDB" id="PlasmoDB:PCOAH_00001480"/>
<evidence type="ECO:0000256" key="1">
    <source>
        <dbReference type="SAM" id="MobiDB-lite"/>
    </source>
</evidence>
<sequence length="407" mass="45346">MKYFVKGRNNVIEDYAHRMVNVGADATLTQEELEKLSSYTNFYSKFKDGCVDCGDESEQKFMGALVGCDEIEHYKGKIAKALCCIADMKKRTESRLYHIGCNFFYYWMTNIIISGQHSGKLKDITKIVLPKLKELYKGSNCEILDKDTTDTNTLKKRKTIFDYYIECEIIGMLALRNQSQCTEKYGKYLEGIVAIYEEVKKECQGRLGNDEYCKGIKDVFEDKCDPKKLKAKCTALSKPGSASSQDSLGPRPEPGSGPGTTSNGGTFAIPAASSILGIVGLPSIIFLLYKYTSIFSGIRGTLSGGNNSRKREGRSTIGHELNTSEDENDDFISYATTTVGSSSNLSTDHSTDQSTIYDISPKRGTRAGRAGTNMTNNNKPGHHQRKKSQQQQRQSQQKSRNIAYQNM</sequence>
<feature type="region of interest" description="Disordered" evidence="1">
    <location>
        <begin position="236"/>
        <end position="264"/>
    </location>
</feature>
<dbReference type="EMBL" id="CP016239">
    <property type="protein sequence ID" value="ANQ05869.1"/>
    <property type="molecule type" value="Genomic_DNA"/>
</dbReference>
<dbReference type="GeneID" id="30906867"/>
<dbReference type="RefSeq" id="XP_019912564.1">
    <property type="nucleotide sequence ID" value="XM_020056965.1"/>
</dbReference>
<protein>
    <submittedName>
        <fullName evidence="3">KIR protein</fullName>
    </submittedName>
</protein>
<keyword evidence="2" id="KW-0472">Membrane</keyword>
<evidence type="ECO:0000313" key="4">
    <source>
        <dbReference type="Proteomes" id="UP000092716"/>
    </source>
</evidence>
<gene>
    <name evidence="3" type="ORF">PCOAH_00001480</name>
</gene>
<feature type="compositionally biased region" description="Polar residues" evidence="1">
    <location>
        <begin position="339"/>
        <end position="357"/>
    </location>
</feature>
<evidence type="ECO:0000313" key="3">
    <source>
        <dbReference type="EMBL" id="ANQ05869.1"/>
    </source>
</evidence>